<dbReference type="EMBL" id="SMKO01000267">
    <property type="protein sequence ID" value="TDC87525.1"/>
    <property type="molecule type" value="Genomic_DNA"/>
</dbReference>
<feature type="compositionally biased region" description="Basic and acidic residues" evidence="1">
    <location>
        <begin position="743"/>
        <end position="773"/>
    </location>
</feature>
<reference evidence="3 4" key="1">
    <citation type="submission" date="2019-03" db="EMBL/GenBank/DDBJ databases">
        <title>Draft genome sequences of novel Actinobacteria.</title>
        <authorList>
            <person name="Sahin N."/>
            <person name="Ay H."/>
            <person name="Saygin H."/>
        </authorList>
    </citation>
    <scope>NUCLEOTIDE SEQUENCE [LARGE SCALE GENOMIC DNA]</scope>
    <source>
        <strain evidence="3 4">KC310</strain>
    </source>
</reference>
<keyword evidence="4" id="KW-1185">Reference proteome</keyword>
<feature type="region of interest" description="Disordered" evidence="1">
    <location>
        <begin position="1"/>
        <end position="36"/>
    </location>
</feature>
<evidence type="ECO:0000259" key="2">
    <source>
        <dbReference type="Pfam" id="PF12770"/>
    </source>
</evidence>
<accession>A0A4V2Y6B1</accession>
<dbReference type="SUPFAM" id="SSF48452">
    <property type="entry name" value="TPR-like"/>
    <property type="match status" value="2"/>
</dbReference>
<dbReference type="PANTHER" id="PTHR10098">
    <property type="entry name" value="RAPSYN-RELATED"/>
    <property type="match status" value="1"/>
</dbReference>
<evidence type="ECO:0000256" key="1">
    <source>
        <dbReference type="SAM" id="MobiDB-lite"/>
    </source>
</evidence>
<dbReference type="SMART" id="SM00028">
    <property type="entry name" value="TPR"/>
    <property type="match status" value="5"/>
</dbReference>
<comment type="caution">
    <text evidence="3">The sequence shown here is derived from an EMBL/GenBank/DDBJ whole genome shotgun (WGS) entry which is preliminary data.</text>
</comment>
<dbReference type="PANTHER" id="PTHR10098:SF108">
    <property type="entry name" value="TETRATRICOPEPTIDE REPEAT PROTEIN 28"/>
    <property type="match status" value="1"/>
</dbReference>
<evidence type="ECO:0000313" key="3">
    <source>
        <dbReference type="EMBL" id="TDC87525.1"/>
    </source>
</evidence>
<dbReference type="InterPro" id="IPR024983">
    <property type="entry name" value="CHAT_dom"/>
</dbReference>
<feature type="domain" description="CHAT" evidence="2">
    <location>
        <begin position="574"/>
        <end position="865"/>
    </location>
</feature>
<dbReference type="InterPro" id="IPR019734">
    <property type="entry name" value="TPR_rpt"/>
</dbReference>
<dbReference type="Proteomes" id="UP000295258">
    <property type="component" value="Unassembled WGS sequence"/>
</dbReference>
<dbReference type="Gene3D" id="1.25.40.10">
    <property type="entry name" value="Tetratricopeptide repeat domain"/>
    <property type="match status" value="2"/>
</dbReference>
<feature type="non-terminal residue" evidence="3">
    <location>
        <position position="1"/>
    </location>
</feature>
<sequence length="868" mass="92377">PDPAQDPPASALTSPAHDLTADGPVLEEPAHGGVEGAEEPSYLLAKLSTLCRALGDPVAAYGHAARGHRLRDGRRIEHLRNLGAAARDLGRTDEAVRHLDQAVSLARATDSALPVQLVQALDLLGRTLTAQARWQDAANAFDEGLALAGAPMWRALRAPLLAGRAALHLKLDELDEAASRYQQSLSISEELGVRTGLADAYADLALVRTLRGERDEAKPLAERCLSLERAHGRGHGEVLALIALAHLEDPARASTRLENPGEQLTRLRDPAETLARLESSARASLLLEEALALAEELGYRPGTALALSRLGAHDVTTSSYARAHRRLSSAIDLLTELGHDLELAVACHHRSLAAEALGDLPAALADAERVFDLGHTPARDRAFDLAVRLRRGLTAWTILERAKLTTPAAGGVPGGVPEAELRGLDAVRTLMTAARNTRDPEQAATLIRRAREARADVESSWRRMEPPAFGHVALRRAAPPDQAQLDALVAPEPGLGSPAVTGAASRGATGAVGLLGFSVGDGAVTVLAHRTGWAEPRVFPTAAGRDVLSDFLVTARERPGLLDVEARRRRADLWRRLADLLLREALQAFGDDLDLVRLLPHAELHGIPLHALAPDGRTLIERFPVAYAPSAAVLTRLARRPRVVGASSLVLGFPREDGARAPMEAEAEEVAALLGTRPRTGPSATAALLPGTWDVLHLACHGVFGQGGDPFGSGVRLADGLLTARRLMSMNVDAGLVVLTTHEQPREDARAQARDESHAQPREDARAQVREGAHVPARGGSRVSVPGAEDVAALGHAFLHAGARSVLLALWPVAPEITLALLRDFYARRRDGEGEARALRSAVLGLRELYGSAEPELWAPYVLAGLPG</sequence>
<dbReference type="RefSeq" id="WP_132606229.1">
    <property type="nucleotide sequence ID" value="NZ_SMKO01000267.1"/>
</dbReference>
<protein>
    <submittedName>
        <fullName evidence="3">CHAT domain-containing protein</fullName>
    </submittedName>
</protein>
<feature type="region of interest" description="Disordered" evidence="1">
    <location>
        <begin position="743"/>
        <end position="782"/>
    </location>
</feature>
<gene>
    <name evidence="3" type="ORF">E1292_46665</name>
</gene>
<dbReference type="AlphaFoldDB" id="A0A4V2Y6B1"/>
<evidence type="ECO:0000313" key="4">
    <source>
        <dbReference type="Proteomes" id="UP000295258"/>
    </source>
</evidence>
<dbReference type="Pfam" id="PF12770">
    <property type="entry name" value="CHAT"/>
    <property type="match status" value="1"/>
</dbReference>
<dbReference type="Pfam" id="PF13424">
    <property type="entry name" value="TPR_12"/>
    <property type="match status" value="1"/>
</dbReference>
<dbReference type="InterPro" id="IPR011990">
    <property type="entry name" value="TPR-like_helical_dom_sf"/>
</dbReference>
<name>A0A4V2Y6B1_9ACTN</name>
<organism evidence="3 4">
    <name type="scientific">Nonomuraea deserti</name>
    <dbReference type="NCBI Taxonomy" id="1848322"/>
    <lineage>
        <taxon>Bacteria</taxon>
        <taxon>Bacillati</taxon>
        <taxon>Actinomycetota</taxon>
        <taxon>Actinomycetes</taxon>
        <taxon>Streptosporangiales</taxon>
        <taxon>Streptosporangiaceae</taxon>
        <taxon>Nonomuraea</taxon>
    </lineage>
</organism>
<proteinExistence type="predicted"/>